<dbReference type="AlphaFoldDB" id="A0A9D4NDG8"/>
<organism evidence="1 2">
    <name type="scientific">Dreissena polymorpha</name>
    <name type="common">Zebra mussel</name>
    <name type="synonym">Mytilus polymorpha</name>
    <dbReference type="NCBI Taxonomy" id="45954"/>
    <lineage>
        <taxon>Eukaryota</taxon>
        <taxon>Metazoa</taxon>
        <taxon>Spiralia</taxon>
        <taxon>Lophotrochozoa</taxon>
        <taxon>Mollusca</taxon>
        <taxon>Bivalvia</taxon>
        <taxon>Autobranchia</taxon>
        <taxon>Heteroconchia</taxon>
        <taxon>Euheterodonta</taxon>
        <taxon>Imparidentia</taxon>
        <taxon>Neoheterodontei</taxon>
        <taxon>Myida</taxon>
        <taxon>Dreissenoidea</taxon>
        <taxon>Dreissenidae</taxon>
        <taxon>Dreissena</taxon>
    </lineage>
</organism>
<protein>
    <submittedName>
        <fullName evidence="1">Uncharacterized protein</fullName>
    </submittedName>
</protein>
<name>A0A9D4NDG8_DREPO</name>
<dbReference type="Proteomes" id="UP000828390">
    <property type="component" value="Unassembled WGS sequence"/>
</dbReference>
<reference evidence="1" key="1">
    <citation type="journal article" date="2019" name="bioRxiv">
        <title>The Genome of the Zebra Mussel, Dreissena polymorpha: A Resource for Invasive Species Research.</title>
        <authorList>
            <person name="McCartney M.A."/>
            <person name="Auch B."/>
            <person name="Kono T."/>
            <person name="Mallez S."/>
            <person name="Zhang Y."/>
            <person name="Obille A."/>
            <person name="Becker A."/>
            <person name="Abrahante J.E."/>
            <person name="Garbe J."/>
            <person name="Badalamenti J.P."/>
            <person name="Herman A."/>
            <person name="Mangelson H."/>
            <person name="Liachko I."/>
            <person name="Sullivan S."/>
            <person name="Sone E.D."/>
            <person name="Koren S."/>
            <person name="Silverstein K.A.T."/>
            <person name="Beckman K.B."/>
            <person name="Gohl D.M."/>
        </authorList>
    </citation>
    <scope>NUCLEOTIDE SEQUENCE</scope>
    <source>
        <strain evidence="1">Duluth1</strain>
        <tissue evidence="1">Whole animal</tissue>
    </source>
</reference>
<gene>
    <name evidence="1" type="ORF">DPMN_016641</name>
</gene>
<dbReference type="EMBL" id="JAIWYP010000001">
    <property type="protein sequence ID" value="KAH3892523.1"/>
    <property type="molecule type" value="Genomic_DNA"/>
</dbReference>
<comment type="caution">
    <text evidence="1">The sequence shown here is derived from an EMBL/GenBank/DDBJ whole genome shotgun (WGS) entry which is preliminary data.</text>
</comment>
<evidence type="ECO:0000313" key="2">
    <source>
        <dbReference type="Proteomes" id="UP000828390"/>
    </source>
</evidence>
<accession>A0A9D4NDG8</accession>
<reference evidence="1" key="2">
    <citation type="submission" date="2020-11" db="EMBL/GenBank/DDBJ databases">
        <authorList>
            <person name="McCartney M.A."/>
            <person name="Auch B."/>
            <person name="Kono T."/>
            <person name="Mallez S."/>
            <person name="Becker A."/>
            <person name="Gohl D.M."/>
            <person name="Silverstein K.A.T."/>
            <person name="Koren S."/>
            <person name="Bechman K.B."/>
            <person name="Herman A."/>
            <person name="Abrahante J.E."/>
            <person name="Garbe J."/>
        </authorList>
    </citation>
    <scope>NUCLEOTIDE SEQUENCE</scope>
    <source>
        <strain evidence="1">Duluth1</strain>
        <tissue evidence="1">Whole animal</tissue>
    </source>
</reference>
<keyword evidence="2" id="KW-1185">Reference proteome</keyword>
<evidence type="ECO:0000313" key="1">
    <source>
        <dbReference type="EMBL" id="KAH3892523.1"/>
    </source>
</evidence>
<proteinExistence type="predicted"/>
<sequence>MFVLPRMFYDDKPANVPPAPPLRPRLSSRALLNHWTFNYHAFNNIVYARCRSFFTLPGRLPELTSLAPPARETKRAVAHMFVLPRMLYDDKPANVPPAPPLRPRLSSRALSSMHPIQAVSARSSKCLHVSPSHPP</sequence>